<dbReference type="GO" id="GO:0008270">
    <property type="term" value="F:zinc ion binding"/>
    <property type="evidence" value="ECO:0007669"/>
    <property type="project" value="UniProtKB-KW"/>
</dbReference>
<feature type="domain" description="C2H2-type" evidence="2">
    <location>
        <begin position="69"/>
        <end position="96"/>
    </location>
</feature>
<evidence type="ECO:0000256" key="1">
    <source>
        <dbReference type="PROSITE-ProRule" id="PRU00042"/>
    </source>
</evidence>
<dbReference type="SUPFAM" id="SSF57667">
    <property type="entry name" value="beta-beta-alpha zinc fingers"/>
    <property type="match status" value="1"/>
</dbReference>
<keyword evidence="1" id="KW-0863">Zinc-finger</keyword>
<organism evidence="3 4">
    <name type="scientific">Ceratosolen solmsi marchali</name>
    <dbReference type="NCBI Taxonomy" id="326594"/>
    <lineage>
        <taxon>Eukaryota</taxon>
        <taxon>Metazoa</taxon>
        <taxon>Ecdysozoa</taxon>
        <taxon>Arthropoda</taxon>
        <taxon>Hexapoda</taxon>
        <taxon>Insecta</taxon>
        <taxon>Pterygota</taxon>
        <taxon>Neoptera</taxon>
        <taxon>Endopterygota</taxon>
        <taxon>Hymenoptera</taxon>
        <taxon>Apocrita</taxon>
        <taxon>Proctotrupomorpha</taxon>
        <taxon>Chalcidoidea</taxon>
        <taxon>Agaonidae</taxon>
        <taxon>Agaoninae</taxon>
        <taxon>Ceratosolen</taxon>
    </lineage>
</organism>
<accession>A0AAJ6YWX3</accession>
<dbReference type="RefSeq" id="XP_011505878.1">
    <property type="nucleotide sequence ID" value="XM_011507576.1"/>
</dbReference>
<proteinExistence type="predicted"/>
<dbReference type="PROSITE" id="PS50157">
    <property type="entry name" value="ZINC_FINGER_C2H2_2"/>
    <property type="match status" value="1"/>
</dbReference>
<dbReference type="Gene3D" id="3.30.160.60">
    <property type="entry name" value="Classic Zinc Finger"/>
    <property type="match status" value="1"/>
</dbReference>
<dbReference type="InterPro" id="IPR013087">
    <property type="entry name" value="Znf_C2H2_type"/>
</dbReference>
<dbReference type="AlphaFoldDB" id="A0AAJ6YWX3"/>
<dbReference type="SMART" id="SM00355">
    <property type="entry name" value="ZnF_C2H2"/>
    <property type="match status" value="2"/>
</dbReference>
<evidence type="ECO:0000313" key="3">
    <source>
        <dbReference type="Proteomes" id="UP000695007"/>
    </source>
</evidence>
<sequence>MDIKEEPIYEIIAVYPVDYTMDATIGSNGIMESCIDKFPPPQKTTVTRSEKIRRTLAEKRKRTWHQKNFPCPFCPSGFAQKSSLRRHLKRECGQEPRFNCPYCKYKSKWQNDVGKHVRYQHKDNRVHFVQLY</sequence>
<gene>
    <name evidence="4" type="primary">LOC105368549</name>
</gene>
<keyword evidence="1" id="KW-0479">Metal-binding</keyword>
<dbReference type="InterPro" id="IPR036236">
    <property type="entry name" value="Znf_C2H2_sf"/>
</dbReference>
<evidence type="ECO:0000313" key="4">
    <source>
        <dbReference type="RefSeq" id="XP_011505878.1"/>
    </source>
</evidence>
<keyword evidence="3" id="KW-1185">Reference proteome</keyword>
<dbReference type="InterPro" id="IPR008598">
    <property type="entry name" value="Di19_Zn-bd"/>
</dbReference>
<protein>
    <submittedName>
        <fullName evidence="4">Zinc finger protein 711-like</fullName>
    </submittedName>
</protein>
<dbReference type="Pfam" id="PF05605">
    <property type="entry name" value="zf-Di19"/>
    <property type="match status" value="1"/>
</dbReference>
<evidence type="ECO:0000259" key="2">
    <source>
        <dbReference type="PROSITE" id="PS50157"/>
    </source>
</evidence>
<name>A0AAJ6YWX3_9HYME</name>
<dbReference type="Proteomes" id="UP000695007">
    <property type="component" value="Unplaced"/>
</dbReference>
<keyword evidence="1" id="KW-0862">Zinc</keyword>
<reference evidence="4" key="1">
    <citation type="submission" date="2025-08" db="UniProtKB">
        <authorList>
            <consortium name="RefSeq"/>
        </authorList>
    </citation>
    <scope>IDENTIFICATION</scope>
</reference>
<dbReference type="KEGG" id="csol:105368549"/>
<dbReference type="GeneID" id="105368549"/>